<evidence type="ECO:0000256" key="2">
    <source>
        <dbReference type="SAM" id="Phobius"/>
    </source>
</evidence>
<feature type="transmembrane region" description="Helical" evidence="2">
    <location>
        <begin position="323"/>
        <end position="345"/>
    </location>
</feature>
<feature type="transmembrane region" description="Helical" evidence="2">
    <location>
        <begin position="133"/>
        <end position="153"/>
    </location>
</feature>
<evidence type="ECO:0000313" key="4">
    <source>
        <dbReference type="Proteomes" id="UP000474758"/>
    </source>
</evidence>
<dbReference type="InterPro" id="IPR014600">
    <property type="entry name" value="UCP035905_mem"/>
</dbReference>
<name>A0A6M1TKI0_9RHOB</name>
<dbReference type="AlphaFoldDB" id="A0A6M1TKI0"/>
<feature type="transmembrane region" description="Helical" evidence="2">
    <location>
        <begin position="223"/>
        <end position="243"/>
    </location>
</feature>
<feature type="transmembrane region" description="Helical" evidence="2">
    <location>
        <begin position="460"/>
        <end position="481"/>
    </location>
</feature>
<keyword evidence="2" id="KW-0472">Membrane</keyword>
<dbReference type="Pfam" id="PF10101">
    <property type="entry name" value="DUF2339"/>
    <property type="match status" value="1"/>
</dbReference>
<comment type="caution">
    <text evidence="3">The sequence shown here is derived from an EMBL/GenBank/DDBJ whole genome shotgun (WGS) entry which is preliminary data.</text>
</comment>
<feature type="coiled-coil region" evidence="1">
    <location>
        <begin position="25"/>
        <end position="52"/>
    </location>
</feature>
<keyword evidence="4" id="KW-1185">Reference proteome</keyword>
<feature type="transmembrane region" description="Helical" evidence="2">
    <location>
        <begin position="829"/>
        <end position="847"/>
    </location>
</feature>
<keyword evidence="2" id="KW-0812">Transmembrane</keyword>
<feature type="transmembrane region" description="Helical" evidence="2">
    <location>
        <begin position="366"/>
        <end position="387"/>
    </location>
</feature>
<feature type="transmembrane region" description="Helical" evidence="2">
    <location>
        <begin position="661"/>
        <end position="682"/>
    </location>
</feature>
<reference evidence="3 4" key="1">
    <citation type="submission" date="2020-02" db="EMBL/GenBank/DDBJ databases">
        <title>Rhodobacter translucens sp. nov., a novel bacterium isolated from activated sludge.</title>
        <authorList>
            <person name="Liu J."/>
        </authorList>
    </citation>
    <scope>NUCLEOTIDE SEQUENCE [LARGE SCALE GENOMIC DNA]</scope>
    <source>
        <strain evidence="3 4">HX-7-19</strain>
    </source>
</reference>
<feature type="transmembrane region" description="Helical" evidence="2">
    <location>
        <begin position="694"/>
        <end position="713"/>
    </location>
</feature>
<feature type="transmembrane region" description="Helical" evidence="2">
    <location>
        <begin position="883"/>
        <end position="899"/>
    </location>
</feature>
<feature type="transmembrane region" description="Helical" evidence="2">
    <location>
        <begin position="196"/>
        <end position="217"/>
    </location>
</feature>
<feature type="transmembrane region" description="Helical" evidence="2">
    <location>
        <begin position="297"/>
        <end position="317"/>
    </location>
</feature>
<feature type="transmembrane region" description="Helical" evidence="2">
    <location>
        <begin position="250"/>
        <end position="266"/>
    </location>
</feature>
<feature type="transmembrane region" description="Helical" evidence="2">
    <location>
        <begin position="423"/>
        <end position="440"/>
    </location>
</feature>
<dbReference type="PANTHER" id="PTHR38434:SF1">
    <property type="entry name" value="BLL2549 PROTEIN"/>
    <property type="match status" value="1"/>
</dbReference>
<dbReference type="PANTHER" id="PTHR38434">
    <property type="entry name" value="BLL2549 PROTEIN"/>
    <property type="match status" value="1"/>
</dbReference>
<proteinExistence type="predicted"/>
<keyword evidence="2" id="KW-1133">Transmembrane helix</keyword>
<feature type="transmembrane region" description="Helical" evidence="2">
    <location>
        <begin position="159"/>
        <end position="180"/>
    </location>
</feature>
<dbReference type="Proteomes" id="UP000474758">
    <property type="component" value="Unassembled WGS sequence"/>
</dbReference>
<organism evidence="3 4">
    <name type="scientific">Paragemmobacter kunshanensis</name>
    <dbReference type="NCBI Taxonomy" id="2583234"/>
    <lineage>
        <taxon>Bacteria</taxon>
        <taxon>Pseudomonadati</taxon>
        <taxon>Pseudomonadota</taxon>
        <taxon>Alphaproteobacteria</taxon>
        <taxon>Rhodobacterales</taxon>
        <taxon>Paracoccaceae</taxon>
        <taxon>Paragemmobacter</taxon>
    </lineage>
</organism>
<protein>
    <submittedName>
        <fullName evidence="3">DUF2339 domain-containing protein</fullName>
    </submittedName>
</protein>
<feature type="transmembrane region" description="Helical" evidence="2">
    <location>
        <begin position="520"/>
        <end position="539"/>
    </location>
</feature>
<feature type="transmembrane region" description="Helical" evidence="2">
    <location>
        <begin position="6"/>
        <end position="25"/>
    </location>
</feature>
<feature type="transmembrane region" description="Helical" evidence="2">
    <location>
        <begin position="272"/>
        <end position="290"/>
    </location>
</feature>
<dbReference type="PIRSF" id="PIRSF035905">
    <property type="entry name" value="UCP035905_mp"/>
    <property type="match status" value="1"/>
</dbReference>
<dbReference type="EMBL" id="JAALFE010000004">
    <property type="protein sequence ID" value="NGQ90429.1"/>
    <property type="molecule type" value="Genomic_DNA"/>
</dbReference>
<feature type="transmembrane region" description="Helical" evidence="2">
    <location>
        <begin position="628"/>
        <end position="649"/>
    </location>
</feature>
<feature type="transmembrane region" description="Helical" evidence="2">
    <location>
        <begin position="725"/>
        <end position="747"/>
    </location>
</feature>
<keyword evidence="1" id="KW-0175">Coiled coil</keyword>
<sequence length="914" mass="94136">MEAVILGILAVLAIPVGLIALWVRFAGLSRQMALMAERLARAEARLVALEAGPGARGAEQGAAERSAAEAGPSPWQRVAPRVDLPPEAAALAEGETGVAGAGVQEPAAPVVAAPALPRSPGLMARFAGWLQENWVYAVSGLSLALAGVFLVQYGMERGFLPPAVRVLAGIGFGLALIYAGERVRRRFGDGEASSTAYLPSVFSGAGLVSVFAAVLAARQMYGLIGAEITFALLVATAGGAILLGWFHGPLLAALGLVGATLSPFVVGGNSESVDWLQGYFLLVAAVGLAVDAVRRWAWVSGLAVGLALAAGILLQLGGGSAEALMMAVTGLALMAVGIPALRLFPDHAGPTVLQAGLIAKGRGGRPGFPVLLAWAAVMAAVALLILVMPGPGWGLLPFVLLAGLGIVLALWSGEAPGLHDLPLVPVGGFIALVALMPGRGGDLFWQFVDAAEGLRPPETAAPLTVTWLVALAAGLSVALALRAQRGAAHPVILSIAAALAAPVTALLLELTWPVSAVVGAYAWALQVMALAALMVGLAVRFARVDAGDLRRAAHFTLSALSLMALALFLILSHAALSLGLAVLVAVAAGLDRRLRLPEMALAVQAGAILLGWRMAVDPGLIWAFDAPVLAAVAAYMGPVIGLAAALWLLPREGRAAARAFAESGIVLALVLLADVLILRWMAGGPGQFPPEAHWSVAALALPWLAMALAQLYRVKLGGRMAVLRYGLAVISGLVWGLGMLLAVTLFNPMVYGDTVRGPLVLDSLFLAYALPGAAILMLRGRLGHLPGWLRLGLNGIGAALVALYAGLEIRRFWRGDDLSVPGTSQPELYSYTIALLLLGAVLLWQAIARNSVGLRRVALGLIGLTVAKVFLVDAGGLSGLMRVFSFLALGLSLAGLAWLNRWAAMRTGAAPGAK</sequence>
<evidence type="ECO:0000256" key="1">
    <source>
        <dbReference type="SAM" id="Coils"/>
    </source>
</evidence>
<feature type="transmembrane region" description="Helical" evidence="2">
    <location>
        <begin position="859"/>
        <end position="877"/>
    </location>
</feature>
<gene>
    <name evidence="3" type="ORF">G5V65_05935</name>
</gene>
<feature type="transmembrane region" description="Helical" evidence="2">
    <location>
        <begin position="759"/>
        <end position="779"/>
    </location>
</feature>
<feature type="transmembrane region" description="Helical" evidence="2">
    <location>
        <begin position="488"/>
        <end position="508"/>
    </location>
</feature>
<feature type="transmembrane region" description="Helical" evidence="2">
    <location>
        <begin position="574"/>
        <end position="590"/>
    </location>
</feature>
<accession>A0A6M1TKI0</accession>
<evidence type="ECO:0000313" key="3">
    <source>
        <dbReference type="EMBL" id="NGQ90429.1"/>
    </source>
</evidence>
<feature type="transmembrane region" description="Helical" evidence="2">
    <location>
        <begin position="791"/>
        <end position="809"/>
    </location>
</feature>
<dbReference type="InterPro" id="IPR019286">
    <property type="entry name" value="DUF2339_TM"/>
</dbReference>
<feature type="transmembrane region" description="Helical" evidence="2">
    <location>
        <begin position="393"/>
        <end position="411"/>
    </location>
</feature>